<dbReference type="Proteomes" id="UP001155040">
    <property type="component" value="Unassembled WGS sequence"/>
</dbReference>
<evidence type="ECO:0000313" key="4">
    <source>
        <dbReference type="Proteomes" id="UP001155034"/>
    </source>
</evidence>
<accession>A0A9X2Z0S5</accession>
<evidence type="ECO:0000313" key="2">
    <source>
        <dbReference type="EMBL" id="MCS3866064.1"/>
    </source>
</evidence>
<dbReference type="EMBL" id="JANTYZ010000008">
    <property type="protein sequence ID" value="MCS3866064.1"/>
    <property type="molecule type" value="Genomic_DNA"/>
</dbReference>
<dbReference type="EMBL" id="JANUBF010000009">
    <property type="protein sequence ID" value="MCS4036625.1"/>
    <property type="molecule type" value="Genomic_DNA"/>
</dbReference>
<evidence type="ECO:0000256" key="1">
    <source>
        <dbReference type="SAM" id="MobiDB-lite"/>
    </source>
</evidence>
<proteinExistence type="predicted"/>
<dbReference type="Proteomes" id="UP001155034">
    <property type="component" value="Unassembled WGS sequence"/>
</dbReference>
<dbReference type="InterPro" id="IPR038678">
    <property type="entry name" value="Spondin_N_sf"/>
</dbReference>
<protein>
    <submittedName>
        <fullName evidence="2">Uncharacterized protein</fullName>
    </submittedName>
</protein>
<feature type="region of interest" description="Disordered" evidence="1">
    <location>
        <begin position="51"/>
        <end position="89"/>
    </location>
</feature>
<dbReference type="AlphaFoldDB" id="A0A9X2Z0S5"/>
<name>A0A9X2Z0S5_9BACT</name>
<reference evidence="2" key="1">
    <citation type="submission" date="2022-08" db="EMBL/GenBank/DDBJ databases">
        <title>Genomic Encyclopedia of Type Strains, Phase V (KMG-V): Genome sequencing to study the core and pangenomes of soil and plant-associated prokaryotes.</title>
        <authorList>
            <person name="Whitman W."/>
        </authorList>
    </citation>
    <scope>NUCLEOTIDE SEQUENCE</scope>
    <source>
        <strain evidence="2">SP2016B</strain>
        <strain evidence="3">SP3012</strain>
    </source>
</reference>
<dbReference type="Gene3D" id="2.60.40.2130">
    <property type="entry name" value="F-spondin domain"/>
    <property type="match status" value="1"/>
</dbReference>
<dbReference type="InterPro" id="IPR009465">
    <property type="entry name" value="Spondin_N"/>
</dbReference>
<comment type="caution">
    <text evidence="2">The sequence shown here is derived from an EMBL/GenBank/DDBJ whole genome shotgun (WGS) entry which is preliminary data.</text>
</comment>
<dbReference type="NCBIfam" id="NF038123">
    <property type="entry name" value="NF038123_dom"/>
    <property type="match status" value="1"/>
</dbReference>
<gene>
    <name evidence="2" type="ORF">GGP82_002633</name>
    <name evidence="3" type="ORF">GGQ01_001688</name>
</gene>
<organism evidence="2 4">
    <name type="scientific">Salinibacter ruber</name>
    <dbReference type="NCBI Taxonomy" id="146919"/>
    <lineage>
        <taxon>Bacteria</taxon>
        <taxon>Pseudomonadati</taxon>
        <taxon>Rhodothermota</taxon>
        <taxon>Rhodothermia</taxon>
        <taxon>Rhodothermales</taxon>
        <taxon>Salinibacteraceae</taxon>
        <taxon>Salinibacter</taxon>
    </lineage>
</organism>
<sequence length="108" mass="11575">MDTSGDRVFISIMHIQSNDYFYALDPVGLPLFDKNGDPISGVQTAELSLYDAHTESDQDPGVGVNQAPRQPRADTGPSEEGTVERVASDVGSRPLFDVIEVTVAPVSP</sequence>
<evidence type="ECO:0000313" key="3">
    <source>
        <dbReference type="EMBL" id="MCS4036625.1"/>
    </source>
</evidence>